<dbReference type="AlphaFoldDB" id="A0A6I2L836"/>
<protein>
    <submittedName>
        <fullName evidence="2">Uncharacterized protein</fullName>
    </submittedName>
</protein>
<evidence type="ECO:0000313" key="2">
    <source>
        <dbReference type="EMBL" id="MRW94395.1"/>
    </source>
</evidence>
<dbReference type="EMBL" id="WKJK01000026">
    <property type="protein sequence ID" value="MRW94395.1"/>
    <property type="molecule type" value="Genomic_DNA"/>
</dbReference>
<feature type="chain" id="PRO_5026212350" evidence="1">
    <location>
        <begin position="23"/>
        <end position="292"/>
    </location>
</feature>
<dbReference type="Proteomes" id="UP000433309">
    <property type="component" value="Unassembled WGS sequence"/>
</dbReference>
<organism evidence="2 3">
    <name type="scientific">Duganella guangzhouensis</name>
    <dbReference type="NCBI Taxonomy" id="2666084"/>
    <lineage>
        <taxon>Bacteria</taxon>
        <taxon>Pseudomonadati</taxon>
        <taxon>Pseudomonadota</taxon>
        <taxon>Betaproteobacteria</taxon>
        <taxon>Burkholderiales</taxon>
        <taxon>Oxalobacteraceae</taxon>
        <taxon>Telluria group</taxon>
        <taxon>Duganella</taxon>
    </lineage>
</organism>
<feature type="signal peptide" evidence="1">
    <location>
        <begin position="1"/>
        <end position="22"/>
    </location>
</feature>
<name>A0A6I2L836_9BURK</name>
<sequence length="292" mass="32167">MAYIRNFRLFYAALFLASAAQAQDQCSSLVTSAQVAADKAEWVFEADVVVISQAVGEAARFNVTVENVKMLYEVGQSPRLFTVTLRPSCFLNADQQLSGAAAKQLTGKRMRFYGTQMVAGRGRQFFYMQPVSEPAPSFTPRHQYVTAGHAMNASTPEADGWYRAHSAEGGFAIDMPGEFEDITKAGPGEPGFMVRGKDQYGSVYLAVFERSGPESSIGIAVDHTYEDNPAGRSMFKGAESVYYVGKNGERITHGLWFRVPGGSFMLGIVTEKEYEAASMKFKDRFFNSLSFD</sequence>
<proteinExistence type="predicted"/>
<evidence type="ECO:0000256" key="1">
    <source>
        <dbReference type="SAM" id="SignalP"/>
    </source>
</evidence>
<dbReference type="RefSeq" id="WP_154383269.1">
    <property type="nucleotide sequence ID" value="NZ_WKJK01000026.1"/>
</dbReference>
<gene>
    <name evidence="2" type="ORF">GJ699_30925</name>
</gene>
<keyword evidence="1" id="KW-0732">Signal</keyword>
<evidence type="ECO:0000313" key="3">
    <source>
        <dbReference type="Proteomes" id="UP000433309"/>
    </source>
</evidence>
<accession>A0A6I2L836</accession>
<keyword evidence="3" id="KW-1185">Reference proteome</keyword>
<reference evidence="2 3" key="1">
    <citation type="submission" date="2019-11" db="EMBL/GenBank/DDBJ databases">
        <title>Novel species isolated from a subtropical stream in China.</title>
        <authorList>
            <person name="Lu H."/>
        </authorList>
    </citation>
    <scope>NUCLEOTIDE SEQUENCE [LARGE SCALE GENOMIC DNA]</scope>
    <source>
        <strain evidence="2 3">FT80W</strain>
    </source>
</reference>
<comment type="caution">
    <text evidence="2">The sequence shown here is derived from an EMBL/GenBank/DDBJ whole genome shotgun (WGS) entry which is preliminary data.</text>
</comment>